<keyword evidence="3" id="KW-1185">Reference proteome</keyword>
<dbReference type="RefSeq" id="WP_271926896.1">
    <property type="nucleotide sequence ID" value="NZ_JAQNDO010000001.1"/>
</dbReference>
<dbReference type="PANTHER" id="PTHR43581">
    <property type="entry name" value="ATP/GTP PHOSPHATASE"/>
    <property type="match status" value="1"/>
</dbReference>
<dbReference type="InterPro" id="IPR051396">
    <property type="entry name" value="Bact_Antivir_Def_Nuclease"/>
</dbReference>
<feature type="domain" description="ATPase AAA-type core" evidence="1">
    <location>
        <begin position="257"/>
        <end position="391"/>
    </location>
</feature>
<dbReference type="Gene3D" id="3.40.50.300">
    <property type="entry name" value="P-loop containing nucleotide triphosphate hydrolases"/>
    <property type="match status" value="1"/>
</dbReference>
<proteinExistence type="predicted"/>
<protein>
    <submittedName>
        <fullName evidence="2">AAA family ATPase</fullName>
    </submittedName>
</protein>
<dbReference type="EMBL" id="JAQNDO010000001">
    <property type="protein sequence ID" value="MDC0748104.1"/>
    <property type="molecule type" value="Genomic_DNA"/>
</dbReference>
<gene>
    <name evidence="2" type="ORF">POL67_42645</name>
</gene>
<sequence>MTTTPRVRRIKVTGLFGIFDHEIPLNMDERITILHGPNGYGKTKILGMVDALLDGPFDGLASVPFESFAVEFEGGGILEVRHIPVSDDLYEEFMAIAGLVVTYRRSSGTEPEVMECANLVPTFPLGDIDDLRAKASRQVQEWIGEKCGEVGTLLVNTQRLLHEHRPSRYEQQILPAVLGHSQAIVQRIQEKLATYAAHAQELDSTFLDRLFQPQNALSVGEAEARLQRLEEKRARLIRLGVLEPEREAHRKLPPLDPSKLDVLTVYLDHTESKLEVLEDLTRRIDLLTAAINRRFAYKRMSISREDGLVFHSLVDGSVIPLESLSSGEQHELVLLSTLLFHVDPGVLVLIDEPEISLHLAWQNEFLDDLLQIGKLGGYDVLVATHSPAIINDRWDLTVELKGPELPAKAAE</sequence>
<dbReference type="InterPro" id="IPR003959">
    <property type="entry name" value="ATPase_AAA_core"/>
</dbReference>
<evidence type="ECO:0000259" key="1">
    <source>
        <dbReference type="Pfam" id="PF13304"/>
    </source>
</evidence>
<organism evidence="2 3">
    <name type="scientific">Polyangium mundeleinium</name>
    <dbReference type="NCBI Taxonomy" id="2995306"/>
    <lineage>
        <taxon>Bacteria</taxon>
        <taxon>Pseudomonadati</taxon>
        <taxon>Myxococcota</taxon>
        <taxon>Polyangia</taxon>
        <taxon>Polyangiales</taxon>
        <taxon>Polyangiaceae</taxon>
        <taxon>Polyangium</taxon>
    </lineage>
</organism>
<comment type="caution">
    <text evidence="2">The sequence shown here is derived from an EMBL/GenBank/DDBJ whole genome shotgun (WGS) entry which is preliminary data.</text>
</comment>
<dbReference type="InterPro" id="IPR027417">
    <property type="entry name" value="P-loop_NTPase"/>
</dbReference>
<dbReference type="SUPFAM" id="SSF52540">
    <property type="entry name" value="P-loop containing nucleoside triphosphate hydrolases"/>
    <property type="match status" value="1"/>
</dbReference>
<name>A0ABT5F3A3_9BACT</name>
<evidence type="ECO:0000313" key="3">
    <source>
        <dbReference type="Proteomes" id="UP001221411"/>
    </source>
</evidence>
<dbReference type="Proteomes" id="UP001221411">
    <property type="component" value="Unassembled WGS sequence"/>
</dbReference>
<reference evidence="2 3" key="1">
    <citation type="submission" date="2022-11" db="EMBL/GenBank/DDBJ databases">
        <title>Minimal conservation of predation-associated metabolite biosynthetic gene clusters underscores biosynthetic potential of Myxococcota including descriptions for ten novel species: Archangium lansinium sp. nov., Myxococcus landrumus sp. nov., Nannocystis bai.</title>
        <authorList>
            <person name="Ahearne A."/>
            <person name="Stevens C."/>
            <person name="Dowd S."/>
        </authorList>
    </citation>
    <scope>NUCLEOTIDE SEQUENCE [LARGE SCALE GENOMIC DNA]</scope>
    <source>
        <strain evidence="2 3">RJM3</strain>
    </source>
</reference>
<dbReference type="PANTHER" id="PTHR43581:SF2">
    <property type="entry name" value="EXCINUCLEASE ATPASE SUBUNIT"/>
    <property type="match status" value="1"/>
</dbReference>
<dbReference type="Pfam" id="PF13304">
    <property type="entry name" value="AAA_21"/>
    <property type="match status" value="1"/>
</dbReference>
<evidence type="ECO:0000313" key="2">
    <source>
        <dbReference type="EMBL" id="MDC0748104.1"/>
    </source>
</evidence>
<accession>A0ABT5F3A3</accession>